<feature type="domain" description="Gamma-glutamylcyclotransferase AIG2-like" evidence="1">
    <location>
        <begin position="5"/>
        <end position="109"/>
    </location>
</feature>
<dbReference type="InterPro" id="IPR009288">
    <property type="entry name" value="AIG2-like_dom"/>
</dbReference>
<dbReference type="KEGG" id="mass:CR152_25135"/>
<reference evidence="2" key="1">
    <citation type="submission" date="2017-10" db="EMBL/GenBank/DDBJ databases">
        <title>Massilia psychrophilum sp. nov., a novel purple-pigmented bacterium isolated from Tianshan glacier, Xinjiang Municipality, China.</title>
        <authorList>
            <person name="Wang H."/>
        </authorList>
    </citation>
    <scope>NUCLEOTIDE SEQUENCE [LARGE SCALE GENOMIC DNA]</scope>
    <source>
        <strain evidence="2">B2</strain>
    </source>
</reference>
<dbReference type="Gene3D" id="3.10.490.10">
    <property type="entry name" value="Gamma-glutamyl cyclotransferase-like"/>
    <property type="match status" value="1"/>
</dbReference>
<gene>
    <name evidence="2" type="ORF">CR152_25135</name>
</gene>
<sequence>MTQLLFSYGTLQQRDVQLATFGRELRGTADQLVGFHSSMVKIEDPDVVKTSGKSHHPIVKQTGIAEHLVAGTVFEVTNDELAHADRYEVSDYKRVSAPLSSGRMAWVYVDARA</sequence>
<dbReference type="OrthoDB" id="9798388at2"/>
<name>A0A2D2DR04_9BURK</name>
<accession>A0A2D2DR04</accession>
<dbReference type="RefSeq" id="WP_099879566.1">
    <property type="nucleotide sequence ID" value="NZ_CP024608.1"/>
</dbReference>
<dbReference type="AlphaFoldDB" id="A0A2D2DR04"/>
<dbReference type="Pfam" id="PF06094">
    <property type="entry name" value="GGACT"/>
    <property type="match status" value="1"/>
</dbReference>
<evidence type="ECO:0000313" key="3">
    <source>
        <dbReference type="Proteomes" id="UP000229897"/>
    </source>
</evidence>
<proteinExistence type="predicted"/>
<protein>
    <submittedName>
        <fullName evidence="2">UDP-N-acetylmuramate--alanine ligase</fullName>
    </submittedName>
</protein>
<organism evidence="2 3">
    <name type="scientific">Massilia violaceinigra</name>
    <dbReference type="NCBI Taxonomy" id="2045208"/>
    <lineage>
        <taxon>Bacteria</taxon>
        <taxon>Pseudomonadati</taxon>
        <taxon>Pseudomonadota</taxon>
        <taxon>Betaproteobacteria</taxon>
        <taxon>Burkholderiales</taxon>
        <taxon>Oxalobacteraceae</taxon>
        <taxon>Telluria group</taxon>
        <taxon>Massilia</taxon>
    </lineage>
</organism>
<dbReference type="CDD" id="cd06661">
    <property type="entry name" value="GGCT_like"/>
    <property type="match status" value="1"/>
</dbReference>
<dbReference type="GO" id="GO:0016874">
    <property type="term" value="F:ligase activity"/>
    <property type="evidence" value="ECO:0007669"/>
    <property type="project" value="UniProtKB-KW"/>
</dbReference>
<dbReference type="InterPro" id="IPR036568">
    <property type="entry name" value="GGCT-like_sf"/>
</dbReference>
<dbReference type="EMBL" id="CP024608">
    <property type="protein sequence ID" value="ATQ77418.1"/>
    <property type="molecule type" value="Genomic_DNA"/>
</dbReference>
<keyword evidence="3" id="KW-1185">Reference proteome</keyword>
<evidence type="ECO:0000259" key="1">
    <source>
        <dbReference type="Pfam" id="PF06094"/>
    </source>
</evidence>
<dbReference type="InterPro" id="IPR013024">
    <property type="entry name" value="GGCT-like"/>
</dbReference>
<evidence type="ECO:0000313" key="2">
    <source>
        <dbReference type="EMBL" id="ATQ77418.1"/>
    </source>
</evidence>
<keyword evidence="2" id="KW-0436">Ligase</keyword>
<dbReference type="SUPFAM" id="SSF110857">
    <property type="entry name" value="Gamma-glutamyl cyclotransferase-like"/>
    <property type="match status" value="1"/>
</dbReference>
<dbReference type="Proteomes" id="UP000229897">
    <property type="component" value="Chromosome"/>
</dbReference>